<sequence>MYVAHLLAHVCSVKKDAQVELTFLYPNLVHDDFDNRGTWTLIYNQGFEATIANRKWLFMFAFDNKTGESICDKTLTGYSHNVVGKQFWQFEAVKKVHSDNFLGFSYALQSPVQPLKTHPSLQSLTSAINQGEYSWTATVYPDQLKLSHEDLIRRMGGKNSRLPRYVNY</sequence>
<accession>A0A3P7PB30</accession>
<proteinExistence type="predicted"/>
<dbReference type="AlphaFoldDB" id="A0A3P7PB30"/>
<evidence type="ECO:0000259" key="1">
    <source>
        <dbReference type="Pfam" id="PF08773"/>
    </source>
</evidence>
<dbReference type="Proteomes" id="UP000281553">
    <property type="component" value="Unassembled WGS sequence"/>
</dbReference>
<organism evidence="2 3">
    <name type="scientific">Dibothriocephalus latus</name>
    <name type="common">Fish tapeworm</name>
    <name type="synonym">Diphyllobothrium latum</name>
    <dbReference type="NCBI Taxonomy" id="60516"/>
    <lineage>
        <taxon>Eukaryota</taxon>
        <taxon>Metazoa</taxon>
        <taxon>Spiralia</taxon>
        <taxon>Lophotrochozoa</taxon>
        <taxon>Platyhelminthes</taxon>
        <taxon>Cestoda</taxon>
        <taxon>Eucestoda</taxon>
        <taxon>Diphyllobothriidea</taxon>
        <taxon>Diphyllobothriidae</taxon>
        <taxon>Dibothriocephalus</taxon>
    </lineage>
</organism>
<keyword evidence="3" id="KW-1185">Reference proteome</keyword>
<name>A0A3P7PB30_DIBLA</name>
<reference evidence="2 3" key="1">
    <citation type="submission" date="2018-11" db="EMBL/GenBank/DDBJ databases">
        <authorList>
            <consortium name="Pathogen Informatics"/>
        </authorList>
    </citation>
    <scope>NUCLEOTIDE SEQUENCE [LARGE SCALE GENOMIC DNA]</scope>
</reference>
<dbReference type="OrthoDB" id="6283625at2759"/>
<dbReference type="InterPro" id="IPR014882">
    <property type="entry name" value="CathepsinC_exc"/>
</dbReference>
<dbReference type="Pfam" id="PF08773">
    <property type="entry name" value="CathepsinC_exc"/>
    <property type="match status" value="1"/>
</dbReference>
<dbReference type="EMBL" id="UYRU01061666">
    <property type="protein sequence ID" value="VDN15176.1"/>
    <property type="molecule type" value="Genomic_DNA"/>
</dbReference>
<feature type="domain" description="Cathepsin C exclusion" evidence="1">
    <location>
        <begin position="14"/>
        <end position="93"/>
    </location>
</feature>
<evidence type="ECO:0000313" key="3">
    <source>
        <dbReference type="Proteomes" id="UP000281553"/>
    </source>
</evidence>
<dbReference type="InterPro" id="IPR036496">
    <property type="entry name" value="CathepsinC_exc_dom_sf"/>
</dbReference>
<evidence type="ECO:0000313" key="2">
    <source>
        <dbReference type="EMBL" id="VDN15176.1"/>
    </source>
</evidence>
<dbReference type="Gene3D" id="2.40.128.80">
    <property type="entry name" value="Cathepsin C, exclusion domain"/>
    <property type="match status" value="1"/>
</dbReference>
<gene>
    <name evidence="2" type="ORF">DILT_LOCUS11007</name>
</gene>
<dbReference type="SUPFAM" id="SSF75001">
    <property type="entry name" value="Dipeptidyl peptidase I (cathepsin C), exclusion domain"/>
    <property type="match status" value="1"/>
</dbReference>
<protein>
    <recommendedName>
        <fullName evidence="1">Cathepsin C exclusion domain-containing protein</fullName>
    </recommendedName>
</protein>